<dbReference type="EMBL" id="BARU01018278">
    <property type="protein sequence ID" value="GAH54590.1"/>
    <property type="molecule type" value="Genomic_DNA"/>
</dbReference>
<evidence type="ECO:0000313" key="5">
    <source>
        <dbReference type="EMBL" id="GAH54590.1"/>
    </source>
</evidence>
<feature type="domain" description="Nitroreductase" evidence="4">
    <location>
        <begin position="18"/>
        <end position="82"/>
    </location>
</feature>
<reference evidence="5" key="1">
    <citation type="journal article" date="2014" name="Front. Microbiol.">
        <title>High frequency of phylogenetically diverse reductive dehalogenase-homologous genes in deep subseafloor sedimentary metagenomes.</title>
        <authorList>
            <person name="Kawai M."/>
            <person name="Futagami T."/>
            <person name="Toyoda A."/>
            <person name="Takaki Y."/>
            <person name="Nishi S."/>
            <person name="Hori S."/>
            <person name="Arai W."/>
            <person name="Tsubouchi T."/>
            <person name="Morono Y."/>
            <person name="Uchiyama I."/>
            <person name="Ito T."/>
            <person name="Fujiyama A."/>
            <person name="Inagaki F."/>
            <person name="Takami H."/>
        </authorList>
    </citation>
    <scope>NUCLEOTIDE SEQUENCE</scope>
    <source>
        <strain evidence="5">Expedition CK06-06</strain>
    </source>
</reference>
<dbReference type="PANTHER" id="PTHR43673">
    <property type="entry name" value="NAD(P)H NITROREDUCTASE YDGI-RELATED"/>
    <property type="match status" value="1"/>
</dbReference>
<evidence type="ECO:0000256" key="1">
    <source>
        <dbReference type="ARBA" id="ARBA00007118"/>
    </source>
</evidence>
<organism evidence="5">
    <name type="scientific">marine sediment metagenome</name>
    <dbReference type="NCBI Taxonomy" id="412755"/>
    <lineage>
        <taxon>unclassified sequences</taxon>
        <taxon>metagenomes</taxon>
        <taxon>ecological metagenomes</taxon>
    </lineage>
</organism>
<evidence type="ECO:0000259" key="4">
    <source>
        <dbReference type="Pfam" id="PF00881"/>
    </source>
</evidence>
<dbReference type="Gene3D" id="2.20.180.10">
    <property type="entry name" value="putative fmn-dependent nitroreductase like domains"/>
    <property type="match status" value="1"/>
</dbReference>
<keyword evidence="3" id="KW-1133">Transmembrane helix</keyword>
<feature type="non-terminal residue" evidence="5">
    <location>
        <position position="1"/>
    </location>
</feature>
<sequence>KEQRTPENGREPTAYIIVLVNTKIKRPFVDFDVGAAVENILLGAISFGIGTCWMAAINYKKIRELFEIPEHYDLKQVISLGYPDEESVMETYKDSFTYWKDSDGKMHVPKRELDDVIFKVY</sequence>
<dbReference type="AlphaFoldDB" id="X1HC13"/>
<dbReference type="GO" id="GO:0016491">
    <property type="term" value="F:oxidoreductase activity"/>
    <property type="evidence" value="ECO:0007669"/>
    <property type="project" value="UniProtKB-KW"/>
</dbReference>
<comment type="similarity">
    <text evidence="1">Belongs to the nitroreductase family.</text>
</comment>
<dbReference type="Pfam" id="PF00881">
    <property type="entry name" value="Nitroreductase"/>
    <property type="match status" value="1"/>
</dbReference>
<feature type="transmembrane region" description="Helical" evidence="3">
    <location>
        <begin position="40"/>
        <end position="59"/>
    </location>
</feature>
<name>X1HC13_9ZZZZ</name>
<dbReference type="InterPro" id="IPR029479">
    <property type="entry name" value="Nitroreductase"/>
</dbReference>
<dbReference type="SUPFAM" id="SSF55469">
    <property type="entry name" value="FMN-dependent nitroreductase-like"/>
    <property type="match status" value="1"/>
</dbReference>
<protein>
    <recommendedName>
        <fullName evidence="4">Nitroreductase domain-containing protein</fullName>
    </recommendedName>
</protein>
<keyword evidence="3" id="KW-0472">Membrane</keyword>
<accession>X1HC13</accession>
<comment type="caution">
    <text evidence="5">The sequence shown here is derived from an EMBL/GenBank/DDBJ whole genome shotgun (WGS) entry which is preliminary data.</text>
</comment>
<dbReference type="InterPro" id="IPR000415">
    <property type="entry name" value="Nitroreductase-like"/>
</dbReference>
<dbReference type="InterPro" id="IPR023312">
    <property type="entry name" value="Put_nitroreductase_C_bac"/>
</dbReference>
<dbReference type="PANTHER" id="PTHR43673:SF10">
    <property type="entry name" value="NADH DEHYDROGENASE_NAD(P)H NITROREDUCTASE XCC3605-RELATED"/>
    <property type="match status" value="1"/>
</dbReference>
<dbReference type="Gene3D" id="3.40.109.10">
    <property type="entry name" value="NADH Oxidase"/>
    <property type="match status" value="1"/>
</dbReference>
<gene>
    <name evidence="5" type="ORF">S03H2_30225</name>
</gene>
<proteinExistence type="inferred from homology"/>
<evidence type="ECO:0000256" key="3">
    <source>
        <dbReference type="SAM" id="Phobius"/>
    </source>
</evidence>
<evidence type="ECO:0000256" key="2">
    <source>
        <dbReference type="ARBA" id="ARBA00023002"/>
    </source>
</evidence>
<keyword evidence="3" id="KW-0812">Transmembrane</keyword>
<keyword evidence="2" id="KW-0560">Oxidoreductase</keyword>